<feature type="region of interest" description="Disordered" evidence="1">
    <location>
        <begin position="1"/>
        <end position="26"/>
    </location>
</feature>
<dbReference type="Gramene" id="PRQ38349">
    <property type="protein sequence ID" value="PRQ38349"/>
    <property type="gene ID" value="RchiOBHm_Chr4g0412871"/>
</dbReference>
<dbReference type="EMBL" id="PDCK01000042">
    <property type="protein sequence ID" value="PRQ38349.1"/>
    <property type="molecule type" value="Genomic_DNA"/>
</dbReference>
<proteinExistence type="predicted"/>
<dbReference type="AlphaFoldDB" id="A0A2P6QW34"/>
<reference evidence="2 3" key="1">
    <citation type="journal article" date="2018" name="Nat. Genet.">
        <title>The Rosa genome provides new insights in the design of modern roses.</title>
        <authorList>
            <person name="Bendahmane M."/>
        </authorList>
    </citation>
    <scope>NUCLEOTIDE SEQUENCE [LARGE SCALE GENOMIC DNA]</scope>
    <source>
        <strain evidence="3">cv. Old Blush</strain>
    </source>
</reference>
<dbReference type="Proteomes" id="UP000238479">
    <property type="component" value="Chromosome 4"/>
</dbReference>
<sequence length="78" mass="8872">MALMPSRYGSKSTSNPTCSSRASLKRYEKNLPETKKLKVVLDREEKVMEAEKEEDGEEFDEKLEDGVLGFSSELEILN</sequence>
<name>A0A2P6QW34_ROSCH</name>
<evidence type="ECO:0000256" key="1">
    <source>
        <dbReference type="SAM" id="MobiDB-lite"/>
    </source>
</evidence>
<keyword evidence="3" id="KW-1185">Reference proteome</keyword>
<gene>
    <name evidence="2" type="ORF">RchiOBHm_Chr4g0412871</name>
</gene>
<evidence type="ECO:0000313" key="3">
    <source>
        <dbReference type="Proteomes" id="UP000238479"/>
    </source>
</evidence>
<feature type="compositionally biased region" description="Polar residues" evidence="1">
    <location>
        <begin position="9"/>
        <end position="22"/>
    </location>
</feature>
<organism evidence="2 3">
    <name type="scientific">Rosa chinensis</name>
    <name type="common">China rose</name>
    <dbReference type="NCBI Taxonomy" id="74649"/>
    <lineage>
        <taxon>Eukaryota</taxon>
        <taxon>Viridiplantae</taxon>
        <taxon>Streptophyta</taxon>
        <taxon>Embryophyta</taxon>
        <taxon>Tracheophyta</taxon>
        <taxon>Spermatophyta</taxon>
        <taxon>Magnoliopsida</taxon>
        <taxon>eudicotyledons</taxon>
        <taxon>Gunneridae</taxon>
        <taxon>Pentapetalae</taxon>
        <taxon>rosids</taxon>
        <taxon>fabids</taxon>
        <taxon>Rosales</taxon>
        <taxon>Rosaceae</taxon>
        <taxon>Rosoideae</taxon>
        <taxon>Rosoideae incertae sedis</taxon>
        <taxon>Rosa</taxon>
    </lineage>
</organism>
<comment type="caution">
    <text evidence="2">The sequence shown here is derived from an EMBL/GenBank/DDBJ whole genome shotgun (WGS) entry which is preliminary data.</text>
</comment>
<protein>
    <submittedName>
        <fullName evidence="2">Uncharacterized protein</fullName>
    </submittedName>
</protein>
<evidence type="ECO:0000313" key="2">
    <source>
        <dbReference type="EMBL" id="PRQ38349.1"/>
    </source>
</evidence>
<accession>A0A2P6QW34</accession>